<keyword evidence="4" id="KW-1185">Reference proteome</keyword>
<gene>
    <name evidence="3" type="ORF">BST27_12350</name>
</gene>
<protein>
    <recommendedName>
        <fullName evidence="2">DUF222 domain-containing protein</fullName>
    </recommendedName>
</protein>
<dbReference type="AlphaFoldDB" id="A0A1T3WB85"/>
<comment type="caution">
    <text evidence="3">The sequence shown here is derived from an EMBL/GenBank/DDBJ whole genome shotgun (WGS) entry which is preliminary data.</text>
</comment>
<evidence type="ECO:0000313" key="4">
    <source>
        <dbReference type="Proteomes" id="UP000192739"/>
    </source>
</evidence>
<name>A0A1T3WB85_MYCIE</name>
<sequence>MFEGQTDADVVDAIAAALRITPARASGHLRYAIALRERLPRLAEVFARGDVCLRVVATVISRVYLVQDPKILAELDQAIAKRVSRWTRLSTASLPNASTCGLSTLIRPASGYRPNVMTFASSRSNRRRPKDQGAAACRCHPGAGRRRGRAQLQMRLS</sequence>
<dbReference type="Proteomes" id="UP000192739">
    <property type="component" value="Unassembled WGS sequence"/>
</dbReference>
<dbReference type="RefSeq" id="WP_170062305.1">
    <property type="nucleotide sequence ID" value="NZ_CBCRZH010000024.1"/>
</dbReference>
<feature type="compositionally biased region" description="Low complexity" evidence="1">
    <location>
        <begin position="133"/>
        <end position="142"/>
    </location>
</feature>
<evidence type="ECO:0000256" key="1">
    <source>
        <dbReference type="SAM" id="MobiDB-lite"/>
    </source>
</evidence>
<organism evidence="3 4">
    <name type="scientific">Mycobacterium intermedium</name>
    <dbReference type="NCBI Taxonomy" id="28445"/>
    <lineage>
        <taxon>Bacteria</taxon>
        <taxon>Bacillati</taxon>
        <taxon>Actinomycetota</taxon>
        <taxon>Actinomycetes</taxon>
        <taxon>Mycobacteriales</taxon>
        <taxon>Mycobacteriaceae</taxon>
        <taxon>Mycobacterium</taxon>
        <taxon>Mycobacterium simiae complex</taxon>
    </lineage>
</organism>
<evidence type="ECO:0000313" key="3">
    <source>
        <dbReference type="EMBL" id="ORB05753.1"/>
    </source>
</evidence>
<dbReference type="InterPro" id="IPR003870">
    <property type="entry name" value="DUF222"/>
</dbReference>
<dbReference type="EMBL" id="MVHT01000028">
    <property type="protein sequence ID" value="ORB05753.1"/>
    <property type="molecule type" value="Genomic_DNA"/>
</dbReference>
<feature type="domain" description="DUF222" evidence="2">
    <location>
        <begin position="9"/>
        <end position="97"/>
    </location>
</feature>
<reference evidence="3 4" key="1">
    <citation type="submission" date="2017-02" db="EMBL/GenBank/DDBJ databases">
        <title>The new phylogeny of genus Mycobacterium.</title>
        <authorList>
            <person name="Tortoli E."/>
            <person name="Trovato A."/>
            <person name="Cirillo D.M."/>
        </authorList>
    </citation>
    <scope>NUCLEOTIDE SEQUENCE [LARGE SCALE GENOMIC DNA]</scope>
    <source>
        <strain evidence="3 4">DSM 44049</strain>
    </source>
</reference>
<proteinExistence type="predicted"/>
<feature type="region of interest" description="Disordered" evidence="1">
    <location>
        <begin position="121"/>
        <end position="157"/>
    </location>
</feature>
<dbReference type="Pfam" id="PF02720">
    <property type="entry name" value="DUF222"/>
    <property type="match status" value="1"/>
</dbReference>
<evidence type="ECO:0000259" key="2">
    <source>
        <dbReference type="Pfam" id="PF02720"/>
    </source>
</evidence>
<accession>A0A1T3WB85</accession>